<evidence type="ECO:0000256" key="10">
    <source>
        <dbReference type="ARBA" id="ARBA00023136"/>
    </source>
</evidence>
<dbReference type="InterPro" id="IPR003594">
    <property type="entry name" value="HATPase_dom"/>
</dbReference>
<evidence type="ECO:0000313" key="14">
    <source>
        <dbReference type="EMBL" id="AWG26210.1"/>
    </source>
</evidence>
<comment type="catalytic activity">
    <reaction evidence="1">
        <text>ATP + protein L-histidine = ADP + protein N-phospho-L-histidine.</text>
        <dbReference type="EC" id="2.7.13.3"/>
    </reaction>
</comment>
<evidence type="ECO:0000256" key="2">
    <source>
        <dbReference type="ARBA" id="ARBA00004370"/>
    </source>
</evidence>
<evidence type="ECO:0000256" key="6">
    <source>
        <dbReference type="ARBA" id="ARBA00022692"/>
    </source>
</evidence>
<evidence type="ECO:0000256" key="3">
    <source>
        <dbReference type="ARBA" id="ARBA00012438"/>
    </source>
</evidence>
<evidence type="ECO:0000256" key="1">
    <source>
        <dbReference type="ARBA" id="ARBA00000085"/>
    </source>
</evidence>
<evidence type="ECO:0000256" key="11">
    <source>
        <dbReference type="SAM" id="Phobius"/>
    </source>
</evidence>
<dbReference type="KEGG" id="fki:FK004_13715"/>
<evidence type="ECO:0000259" key="13">
    <source>
        <dbReference type="PROSITE" id="PS50885"/>
    </source>
</evidence>
<dbReference type="PRINTS" id="PR00344">
    <property type="entry name" value="BCTRLSENSOR"/>
</dbReference>
<keyword evidence="6 11" id="KW-0812">Transmembrane</keyword>
<sequence length="452" mass="51125">MTIRNRLTLISSLTFGVVFVIASALVYYIFYDSSKKIIFNELAKTVQLTGIFYLEEDELSSKEHKAIRAQFKENIQNSEFKIYNAENGISYGNKTPDPLITPAILDAVRNREKVYFKHEQYFYYGIYYPDNQGNFVVFIKAENEFFQSQKKLLLIILTSVLCSGLIIILLVSKALSNIAYRPITHVINQVNAIEPHSLNESIISTNSNDEIQDLITTFNNLLSRLSDTFVIQKNFINYVSHEFKTPLAAISGNLEVFAQKERTGAEYKEVAQDALKNVYHIEEILNTLMTISGLRSIASENETARVDEIIWGIIDRIALSYPPEETSIQANIEVSHEALLSVKGNTLQLQLALYNIIENAVKYADHNPVKITLTNIRNQLKLIVQDFGRGIPENELAHINQPFFRGSNVSGVTGSGIGLSLATLIFRQHNISFFITSEKDHGTLIELVFPKL</sequence>
<dbReference type="InterPro" id="IPR036097">
    <property type="entry name" value="HisK_dim/P_sf"/>
</dbReference>
<gene>
    <name evidence="14" type="ORF">FK004_13715</name>
</gene>
<dbReference type="SMART" id="SM00387">
    <property type="entry name" value="HATPase_c"/>
    <property type="match status" value="1"/>
</dbReference>
<feature type="domain" description="Histidine kinase" evidence="12">
    <location>
        <begin position="238"/>
        <end position="452"/>
    </location>
</feature>
<dbReference type="CDD" id="cd00082">
    <property type="entry name" value="HisKA"/>
    <property type="match status" value="1"/>
</dbReference>
<evidence type="ECO:0000256" key="9">
    <source>
        <dbReference type="ARBA" id="ARBA00023012"/>
    </source>
</evidence>
<dbReference type="PANTHER" id="PTHR45436">
    <property type="entry name" value="SENSOR HISTIDINE KINASE YKOH"/>
    <property type="match status" value="1"/>
</dbReference>
<proteinExistence type="predicted"/>
<evidence type="ECO:0000259" key="12">
    <source>
        <dbReference type="PROSITE" id="PS50109"/>
    </source>
</evidence>
<dbReference type="CDD" id="cd06225">
    <property type="entry name" value="HAMP"/>
    <property type="match status" value="1"/>
</dbReference>
<dbReference type="GO" id="GO:0000155">
    <property type="term" value="F:phosphorelay sensor kinase activity"/>
    <property type="evidence" value="ECO:0007669"/>
    <property type="project" value="InterPro"/>
</dbReference>
<comment type="subcellular location">
    <subcellularLocation>
        <location evidence="2">Membrane</location>
    </subcellularLocation>
</comment>
<dbReference type="AlphaFoldDB" id="A0A2S1LR14"/>
<dbReference type="SUPFAM" id="SSF47384">
    <property type="entry name" value="Homodimeric domain of signal transducing histidine kinase"/>
    <property type="match status" value="1"/>
</dbReference>
<dbReference type="EC" id="2.7.13.3" evidence="3"/>
<name>A0A2S1LR14_9FLAO</name>
<dbReference type="InterPro" id="IPR004358">
    <property type="entry name" value="Sig_transdc_His_kin-like_C"/>
</dbReference>
<keyword evidence="7 14" id="KW-0418">Kinase</keyword>
<dbReference type="Gene3D" id="1.10.287.130">
    <property type="match status" value="1"/>
</dbReference>
<dbReference type="InterPro" id="IPR050428">
    <property type="entry name" value="TCS_sensor_his_kinase"/>
</dbReference>
<dbReference type="OrthoDB" id="594725at2"/>
<keyword evidence="4" id="KW-0597">Phosphoprotein</keyword>
<organism evidence="14 15">
    <name type="scientific">Flavobacterium kingsejongi</name>
    <dbReference type="NCBI Taxonomy" id="1678728"/>
    <lineage>
        <taxon>Bacteria</taxon>
        <taxon>Pseudomonadati</taxon>
        <taxon>Bacteroidota</taxon>
        <taxon>Flavobacteriia</taxon>
        <taxon>Flavobacteriales</taxon>
        <taxon>Flavobacteriaceae</taxon>
        <taxon>Flavobacterium</taxon>
    </lineage>
</organism>
<dbReference type="SUPFAM" id="SSF55874">
    <property type="entry name" value="ATPase domain of HSP90 chaperone/DNA topoisomerase II/histidine kinase"/>
    <property type="match status" value="1"/>
</dbReference>
<dbReference type="Proteomes" id="UP000244677">
    <property type="component" value="Chromosome"/>
</dbReference>
<dbReference type="InterPro" id="IPR003660">
    <property type="entry name" value="HAMP_dom"/>
</dbReference>
<dbReference type="InterPro" id="IPR036890">
    <property type="entry name" value="HATPase_C_sf"/>
</dbReference>
<dbReference type="RefSeq" id="WP_108737745.1">
    <property type="nucleotide sequence ID" value="NZ_CP020919.1"/>
</dbReference>
<keyword evidence="10 11" id="KW-0472">Membrane</keyword>
<reference evidence="14 15" key="1">
    <citation type="submission" date="2017-04" db="EMBL/GenBank/DDBJ databases">
        <title>Complete genome sequence of Flavobacterium kingsejong AJ004.</title>
        <authorList>
            <person name="Lee P.C."/>
        </authorList>
    </citation>
    <scope>NUCLEOTIDE SEQUENCE [LARGE SCALE GENOMIC DNA]</scope>
    <source>
        <strain evidence="14 15">AJ004</strain>
    </source>
</reference>
<evidence type="ECO:0000256" key="8">
    <source>
        <dbReference type="ARBA" id="ARBA00022989"/>
    </source>
</evidence>
<evidence type="ECO:0000256" key="4">
    <source>
        <dbReference type="ARBA" id="ARBA00022553"/>
    </source>
</evidence>
<protein>
    <recommendedName>
        <fullName evidence="3">histidine kinase</fullName>
        <ecNumber evidence="3">2.7.13.3</ecNumber>
    </recommendedName>
</protein>
<dbReference type="Gene3D" id="6.10.340.10">
    <property type="match status" value="1"/>
</dbReference>
<feature type="transmembrane region" description="Helical" evidence="11">
    <location>
        <begin position="7"/>
        <end position="30"/>
    </location>
</feature>
<feature type="domain" description="HAMP" evidence="13">
    <location>
        <begin position="181"/>
        <end position="230"/>
    </location>
</feature>
<keyword evidence="8 11" id="KW-1133">Transmembrane helix</keyword>
<evidence type="ECO:0000313" key="15">
    <source>
        <dbReference type="Proteomes" id="UP000244677"/>
    </source>
</evidence>
<dbReference type="InterPro" id="IPR005467">
    <property type="entry name" value="His_kinase_dom"/>
</dbReference>
<evidence type="ECO:0000256" key="7">
    <source>
        <dbReference type="ARBA" id="ARBA00022777"/>
    </source>
</evidence>
<keyword evidence="15" id="KW-1185">Reference proteome</keyword>
<dbReference type="PROSITE" id="PS50109">
    <property type="entry name" value="HIS_KIN"/>
    <property type="match status" value="1"/>
</dbReference>
<dbReference type="Pfam" id="PF00512">
    <property type="entry name" value="HisKA"/>
    <property type="match status" value="1"/>
</dbReference>
<dbReference type="InterPro" id="IPR003661">
    <property type="entry name" value="HisK_dim/P_dom"/>
</dbReference>
<dbReference type="GO" id="GO:0005886">
    <property type="term" value="C:plasma membrane"/>
    <property type="evidence" value="ECO:0007669"/>
    <property type="project" value="TreeGrafter"/>
</dbReference>
<dbReference type="SMART" id="SM00388">
    <property type="entry name" value="HisKA"/>
    <property type="match status" value="1"/>
</dbReference>
<accession>A0A2S1LR14</accession>
<keyword evidence="9" id="KW-0902">Two-component regulatory system</keyword>
<dbReference type="EMBL" id="CP020919">
    <property type="protein sequence ID" value="AWG26210.1"/>
    <property type="molecule type" value="Genomic_DNA"/>
</dbReference>
<dbReference type="Gene3D" id="3.30.565.10">
    <property type="entry name" value="Histidine kinase-like ATPase, C-terminal domain"/>
    <property type="match status" value="1"/>
</dbReference>
<dbReference type="PANTHER" id="PTHR45436:SF5">
    <property type="entry name" value="SENSOR HISTIDINE KINASE TRCS"/>
    <property type="match status" value="1"/>
</dbReference>
<dbReference type="Pfam" id="PF02518">
    <property type="entry name" value="HATPase_c"/>
    <property type="match status" value="1"/>
</dbReference>
<keyword evidence="5" id="KW-0808">Transferase</keyword>
<evidence type="ECO:0000256" key="5">
    <source>
        <dbReference type="ARBA" id="ARBA00022679"/>
    </source>
</evidence>
<dbReference type="PROSITE" id="PS50885">
    <property type="entry name" value="HAMP"/>
    <property type="match status" value="1"/>
</dbReference>
<feature type="transmembrane region" description="Helical" evidence="11">
    <location>
        <begin position="152"/>
        <end position="171"/>
    </location>
</feature>
<dbReference type="SUPFAM" id="SSF158472">
    <property type="entry name" value="HAMP domain-like"/>
    <property type="match status" value="1"/>
</dbReference>